<keyword evidence="1" id="KW-0732">Signal</keyword>
<gene>
    <name evidence="2" type="ORF">A4A58_17420</name>
</gene>
<dbReference type="AlphaFoldDB" id="A0A163XJE7"/>
<name>A0A163XJE7_9BRAD</name>
<dbReference type="STRING" id="943830.A4A58_17420"/>
<evidence type="ECO:0000313" key="2">
    <source>
        <dbReference type="EMBL" id="KZD20993.1"/>
    </source>
</evidence>
<dbReference type="RefSeq" id="WP_068737928.1">
    <property type="nucleotide sequence ID" value="NZ_LVYV01000054.1"/>
</dbReference>
<evidence type="ECO:0000313" key="3">
    <source>
        <dbReference type="Proteomes" id="UP000076574"/>
    </source>
</evidence>
<protein>
    <submittedName>
        <fullName evidence="2">Uncharacterized protein</fullName>
    </submittedName>
</protein>
<dbReference type="Proteomes" id="UP000076574">
    <property type="component" value="Unassembled WGS sequence"/>
</dbReference>
<feature type="signal peptide" evidence="1">
    <location>
        <begin position="1"/>
        <end position="27"/>
    </location>
</feature>
<keyword evidence="3" id="KW-1185">Reference proteome</keyword>
<sequence>MNVKKFFSLAAIAGLLFVAAPTQQANAVSLNSPGIASSVQGGEKLMTEVQYRHHHNRGYRGHHGMRRHHGWHRPHHIRRHHGWHRPHHVRRHGWRY</sequence>
<dbReference type="OrthoDB" id="8266250at2"/>
<proteinExistence type="predicted"/>
<feature type="chain" id="PRO_5007847541" evidence="1">
    <location>
        <begin position="28"/>
        <end position="96"/>
    </location>
</feature>
<accession>A0A163XJE7</accession>
<evidence type="ECO:0000256" key="1">
    <source>
        <dbReference type="SAM" id="SignalP"/>
    </source>
</evidence>
<reference evidence="2 3" key="1">
    <citation type="submission" date="2016-03" db="EMBL/GenBank/DDBJ databases">
        <title>Microsymbionts genomes from the relict species Vavilovia formosa (Stev.) Fed.</title>
        <authorList>
            <person name="Kopat V."/>
            <person name="Chirak E."/>
            <person name="Kimeklis A."/>
            <person name="Andronov E."/>
        </authorList>
    </citation>
    <scope>NUCLEOTIDE SEQUENCE [LARGE SCALE GENOMIC DNA]</scope>
    <source>
        <strain evidence="2 3">Vaf07</strain>
    </source>
</reference>
<organism evidence="2 3">
    <name type="scientific">Tardiphaga robiniae</name>
    <dbReference type="NCBI Taxonomy" id="943830"/>
    <lineage>
        <taxon>Bacteria</taxon>
        <taxon>Pseudomonadati</taxon>
        <taxon>Pseudomonadota</taxon>
        <taxon>Alphaproteobacteria</taxon>
        <taxon>Hyphomicrobiales</taxon>
        <taxon>Nitrobacteraceae</taxon>
        <taxon>Tardiphaga</taxon>
    </lineage>
</organism>
<dbReference type="EMBL" id="LVYV01000054">
    <property type="protein sequence ID" value="KZD20993.1"/>
    <property type="molecule type" value="Genomic_DNA"/>
</dbReference>
<comment type="caution">
    <text evidence="2">The sequence shown here is derived from an EMBL/GenBank/DDBJ whole genome shotgun (WGS) entry which is preliminary data.</text>
</comment>